<evidence type="ECO:0000313" key="1">
    <source>
        <dbReference type="EMBL" id="KIU23164.1"/>
    </source>
</evidence>
<comment type="caution">
    <text evidence="1">The sequence shown here is derived from an EMBL/GenBank/DDBJ whole genome shotgun (WGS) entry which is preliminary data.</text>
</comment>
<organism evidence="1 2">
    <name type="scientific">Weissella cibaria</name>
    <dbReference type="NCBI Taxonomy" id="137591"/>
    <lineage>
        <taxon>Bacteria</taxon>
        <taxon>Bacillati</taxon>
        <taxon>Bacillota</taxon>
        <taxon>Bacilli</taxon>
        <taxon>Lactobacillales</taxon>
        <taxon>Lactobacillaceae</taxon>
        <taxon>Weissella</taxon>
    </lineage>
</organism>
<proteinExistence type="predicted"/>
<gene>
    <name evidence="1" type="ORF">ab3b_01578</name>
</gene>
<name>A0A0D1KE27_9LACO</name>
<protein>
    <submittedName>
        <fullName evidence="1">Uncharacterized protein</fullName>
    </submittedName>
</protein>
<dbReference type="AlphaFoldDB" id="A0A0D1KE27"/>
<dbReference type="EMBL" id="JWHT01000036">
    <property type="protein sequence ID" value="KIU23164.1"/>
    <property type="molecule type" value="Genomic_DNA"/>
</dbReference>
<reference evidence="1 2" key="1">
    <citation type="journal article" date="2015" name="Microbiology (Mosc.)">
        <title>Genomics of the Weissella cibaria species with an examination of its metabolic traits.</title>
        <authorList>
            <person name="Lynch K.M."/>
            <person name="Lucid A."/>
            <person name="Arendt E.K."/>
            <person name="Sleator R.D."/>
            <person name="Lucey B."/>
            <person name="Coffey A."/>
        </authorList>
    </citation>
    <scope>NUCLEOTIDE SEQUENCE [LARGE SCALE GENOMIC DNA]</scope>
    <source>
        <strain evidence="1 2">AB3b</strain>
    </source>
</reference>
<evidence type="ECO:0000313" key="2">
    <source>
        <dbReference type="Proteomes" id="UP000032289"/>
    </source>
</evidence>
<accession>A0A0D1KE27</accession>
<dbReference type="RefSeq" id="WP_043941479.1">
    <property type="nucleotide sequence ID" value="NZ_JWHT01000036.1"/>
</dbReference>
<dbReference type="PATRIC" id="fig|137591.24.peg.1546"/>
<sequence>MADFNLTPTIVTALVAQQDPTMDDTVNIDITKFVDVGNATATDDNGNTTTTDVGTASSLVTGSTITQNPLPADVQKTVDPPIKGFNTDGWVPVDYSYDANGHFVVTHPVDDGLTPDFSQTDIMTSSDF</sequence>
<dbReference type="Proteomes" id="UP000032289">
    <property type="component" value="Unassembled WGS sequence"/>
</dbReference>